<feature type="region of interest" description="Disordered" evidence="1">
    <location>
        <begin position="26"/>
        <end position="85"/>
    </location>
</feature>
<proteinExistence type="predicted"/>
<reference evidence="3 4" key="1">
    <citation type="submission" date="2015-08" db="EMBL/GenBank/DDBJ databases">
        <authorList>
            <person name="Babu N.S."/>
            <person name="Beckwith C.J."/>
            <person name="Beseler K.G."/>
            <person name="Brison A."/>
            <person name="Carone J.V."/>
            <person name="Caskin T.P."/>
            <person name="Diamond M."/>
            <person name="Durham M.E."/>
            <person name="Foxe J.M."/>
            <person name="Go M."/>
            <person name="Henderson B.A."/>
            <person name="Jones I.B."/>
            <person name="McGettigan J.A."/>
            <person name="Micheletti S.J."/>
            <person name="Nasrallah M.E."/>
            <person name="Ortiz D."/>
            <person name="Piller C.R."/>
            <person name="Privatt S.R."/>
            <person name="Schneider S.L."/>
            <person name="Sharp S."/>
            <person name="Smith T.C."/>
            <person name="Stanton J.D."/>
            <person name="Ullery H.E."/>
            <person name="Wilson R.J."/>
            <person name="Serrano M.G."/>
            <person name="Buck G."/>
            <person name="Lee V."/>
            <person name="Wang Y."/>
            <person name="Carvalho R."/>
            <person name="Voegtly L."/>
            <person name="Shi R."/>
            <person name="Duckworth R."/>
            <person name="Johnson A."/>
            <person name="Loviza R."/>
            <person name="Walstead R."/>
            <person name="Shah Z."/>
            <person name="Kiflezghi M."/>
            <person name="Wade K."/>
            <person name="Ball S.L."/>
            <person name="Bradley K.W."/>
            <person name="Asai D.J."/>
            <person name="Bowman C.A."/>
            <person name="Russell D.A."/>
            <person name="Pope W.H."/>
            <person name="Jacobs-Sera D."/>
            <person name="Hendrix R.W."/>
            <person name="Hatfull G.F."/>
        </authorList>
    </citation>
    <scope>NUCLEOTIDE SEQUENCE [LARGE SCALE GENOMIC DNA]</scope>
    <source>
        <strain evidence="3 4">DSM 27648</strain>
    </source>
</reference>
<gene>
    <name evidence="3" type="ORF">AKJ09_04024</name>
</gene>
<keyword evidence="4" id="KW-1185">Reference proteome</keyword>
<evidence type="ECO:0000256" key="1">
    <source>
        <dbReference type="SAM" id="MobiDB-lite"/>
    </source>
</evidence>
<dbReference type="SUPFAM" id="SSF63829">
    <property type="entry name" value="Calcium-dependent phosphotriesterase"/>
    <property type="match status" value="1"/>
</dbReference>
<dbReference type="EMBL" id="CP012333">
    <property type="protein sequence ID" value="AKU97360.1"/>
    <property type="molecule type" value="Genomic_DNA"/>
</dbReference>
<evidence type="ECO:0000313" key="3">
    <source>
        <dbReference type="EMBL" id="AKU97360.1"/>
    </source>
</evidence>
<dbReference type="STRING" id="1391654.AKJ09_04024"/>
<organism evidence="3 4">
    <name type="scientific">Labilithrix luteola</name>
    <dbReference type="NCBI Taxonomy" id="1391654"/>
    <lineage>
        <taxon>Bacteria</taxon>
        <taxon>Pseudomonadati</taxon>
        <taxon>Myxococcota</taxon>
        <taxon>Polyangia</taxon>
        <taxon>Polyangiales</taxon>
        <taxon>Labilitrichaceae</taxon>
        <taxon>Labilithrix</taxon>
    </lineage>
</organism>
<dbReference type="Proteomes" id="UP000064967">
    <property type="component" value="Chromosome"/>
</dbReference>
<accession>A0A0K1PV05</accession>
<sequence>MRFSGRILVCAALLAPFAWLACSDDDSAGNPASSNAGDGAAPMPTTTASPSSDSGSGDSSTPGDGGIQRGPVTLDFDPSGNGDPISAVWDDAKKTLFIADNRNNQIWSWTDADGFKKVATVLDDPAADDAGRTNLGQLVELDDGTLVVPRFGMGTVGAILYVDPTTGASTAVPNIAANRKRTALAKSPDGKLWGGYFFQPGDGKGVVTRIELDAGEVDYAVGFEKPVAALVVDGKLLVSEQSRSGGIIYSLPLDGTFEEGEPYDVFAMVPSTDALTEGPNGSVFTGQFKPLADGGAIQIRQAFPDGGVRELFADAQLAKAQCVAYDKTNKRLFVCDSNGSTVRTMRIFPID</sequence>
<name>A0A0K1PV05_9BACT</name>
<dbReference type="KEGG" id="llu:AKJ09_04024"/>
<feature type="signal peptide" evidence="2">
    <location>
        <begin position="1"/>
        <end position="21"/>
    </location>
</feature>
<evidence type="ECO:0000256" key="2">
    <source>
        <dbReference type="SAM" id="SignalP"/>
    </source>
</evidence>
<dbReference type="AlphaFoldDB" id="A0A0K1PV05"/>
<protein>
    <submittedName>
        <fullName evidence="3">Uncharacterized protein</fullName>
    </submittedName>
</protein>
<feature type="chain" id="PRO_5005466058" evidence="2">
    <location>
        <begin position="22"/>
        <end position="351"/>
    </location>
</feature>
<dbReference type="OrthoDB" id="8897756at2"/>
<evidence type="ECO:0000313" key="4">
    <source>
        <dbReference type="Proteomes" id="UP000064967"/>
    </source>
</evidence>
<feature type="compositionally biased region" description="Low complexity" evidence="1">
    <location>
        <begin position="39"/>
        <end position="62"/>
    </location>
</feature>
<keyword evidence="2" id="KW-0732">Signal</keyword>
<dbReference type="PROSITE" id="PS51257">
    <property type="entry name" value="PROKAR_LIPOPROTEIN"/>
    <property type="match status" value="1"/>
</dbReference>
<dbReference type="RefSeq" id="WP_146648507.1">
    <property type="nucleotide sequence ID" value="NZ_CP012333.1"/>
</dbReference>